<feature type="non-terminal residue" evidence="1">
    <location>
        <position position="1"/>
    </location>
</feature>
<name>A0A2M7V703_9BACT</name>
<accession>A0A2M7V703</accession>
<proteinExistence type="predicted"/>
<dbReference type="Proteomes" id="UP000228568">
    <property type="component" value="Unassembled WGS sequence"/>
</dbReference>
<dbReference type="AlphaFoldDB" id="A0A2M7V703"/>
<protein>
    <submittedName>
        <fullName evidence="1">Uncharacterized protein</fullName>
    </submittedName>
</protein>
<comment type="caution">
    <text evidence="1">The sequence shown here is derived from an EMBL/GenBank/DDBJ whole genome shotgun (WGS) entry which is preliminary data.</text>
</comment>
<reference evidence="2" key="1">
    <citation type="submission" date="2017-09" db="EMBL/GenBank/DDBJ databases">
        <title>Depth-based differentiation of microbial function through sediment-hosted aquifers and enrichment of novel symbionts in the deep terrestrial subsurface.</title>
        <authorList>
            <person name="Probst A.J."/>
            <person name="Ladd B."/>
            <person name="Jarett J.K."/>
            <person name="Geller-Mcgrath D.E."/>
            <person name="Sieber C.M.K."/>
            <person name="Emerson J.B."/>
            <person name="Anantharaman K."/>
            <person name="Thomas B.C."/>
            <person name="Malmstrom R."/>
            <person name="Stieglmeier M."/>
            <person name="Klingl A."/>
            <person name="Woyke T."/>
            <person name="Ryan C.M."/>
            <person name="Banfield J.F."/>
        </authorList>
    </citation>
    <scope>NUCLEOTIDE SEQUENCE [LARGE SCALE GENOMIC DNA]</scope>
</reference>
<evidence type="ECO:0000313" key="1">
    <source>
        <dbReference type="EMBL" id="PIZ94491.1"/>
    </source>
</evidence>
<evidence type="ECO:0000313" key="2">
    <source>
        <dbReference type="Proteomes" id="UP000228568"/>
    </source>
</evidence>
<organism evidence="1 2">
    <name type="scientific">Candidatus Magasanikbacteria bacterium CG_4_10_14_0_2_um_filter_37_12</name>
    <dbReference type="NCBI Taxonomy" id="1974637"/>
    <lineage>
        <taxon>Bacteria</taxon>
        <taxon>Candidatus Magasanikiibacteriota</taxon>
    </lineage>
</organism>
<sequence>PDSTTSISVSYSTAVAELAKVNYKNTRSGENVYQGSFPAPKGTALDHGYVGLDVTVEPSGTGAFKYSNKIWTKDPIICRDGVREYYPSTGAEWEVAWKAGRTEGKTDYTRIEDKTIEEKYNPSVPTAYAGTELNDIWVDGYNQEFKMTGKFDKYVFVCSQALGSAVLEDDNHVATALKGFDEDGWQLKPAEEFTFDMHLPNVWPSTQPFASGERARIRMAEDDPNYKLITTGDNPETKIEAIDIVEYDADAYSRNSNDTEADLTSTATQIAELRVNQKVAEPGNCKLLDPRYKAWQQVKGGVYETILPSTYDGMGYSVAPYKIDGKNGVVLTYNEVCQNDTGESFIKYGRMFFFLTDADRLIQMSVNWDNKVLIDGNAGQTILSQLKAVPADSVFDGAIFEQFISKLGNNIR</sequence>
<gene>
    <name evidence="1" type="ORF">COX81_03485</name>
</gene>
<dbReference type="EMBL" id="PFPK01000041">
    <property type="protein sequence ID" value="PIZ94491.1"/>
    <property type="molecule type" value="Genomic_DNA"/>
</dbReference>